<gene>
    <name evidence="2" type="ORF">P4T90_05675</name>
</gene>
<proteinExistence type="predicted"/>
<keyword evidence="2" id="KW-0540">Nuclease</keyword>
<dbReference type="SUPFAM" id="SSF52980">
    <property type="entry name" value="Restriction endonuclease-like"/>
    <property type="match status" value="1"/>
</dbReference>
<dbReference type="GO" id="GO:0004519">
    <property type="term" value="F:endonuclease activity"/>
    <property type="evidence" value="ECO:0007669"/>
    <property type="project" value="UniProtKB-KW"/>
</dbReference>
<protein>
    <submittedName>
        <fullName evidence="2">Restriction endonuclease</fullName>
    </submittedName>
</protein>
<dbReference type="PANTHER" id="PTHR30015">
    <property type="entry name" value="MRR RESTRICTION SYSTEM PROTEIN"/>
    <property type="match status" value="1"/>
</dbReference>
<dbReference type="Proteomes" id="UP001341444">
    <property type="component" value="Unassembled WGS sequence"/>
</dbReference>
<accession>A0ABU6MEV9</accession>
<dbReference type="InterPro" id="IPR011856">
    <property type="entry name" value="tRNA_endonuc-like_dom_sf"/>
</dbReference>
<dbReference type="PANTHER" id="PTHR30015:SF6">
    <property type="entry name" value="SLL1429 PROTEIN"/>
    <property type="match status" value="1"/>
</dbReference>
<dbReference type="Pfam" id="PF04471">
    <property type="entry name" value="Mrr_cat"/>
    <property type="match status" value="1"/>
</dbReference>
<reference evidence="2 3" key="1">
    <citation type="submission" date="2023-03" db="EMBL/GenBank/DDBJ databases">
        <title>Bacillus Genome Sequencing.</title>
        <authorList>
            <person name="Dunlap C."/>
        </authorList>
    </citation>
    <scope>NUCLEOTIDE SEQUENCE [LARGE SCALE GENOMIC DNA]</scope>
    <source>
        <strain evidence="2 3">B-23453</strain>
    </source>
</reference>
<keyword evidence="2" id="KW-0255">Endonuclease</keyword>
<dbReference type="InterPro" id="IPR052906">
    <property type="entry name" value="Type_IV_Methyl-Rstrct_Enzyme"/>
</dbReference>
<dbReference type="InterPro" id="IPR007560">
    <property type="entry name" value="Restrct_endonuc_IV_Mrr"/>
</dbReference>
<comment type="caution">
    <text evidence="2">The sequence shown here is derived from an EMBL/GenBank/DDBJ whole genome shotgun (WGS) entry which is preliminary data.</text>
</comment>
<name>A0ABU6MEV9_9BACI</name>
<dbReference type="RefSeq" id="WP_066265418.1">
    <property type="nucleotide sequence ID" value="NZ_JARMAB010000006.1"/>
</dbReference>
<evidence type="ECO:0000313" key="3">
    <source>
        <dbReference type="Proteomes" id="UP001341444"/>
    </source>
</evidence>
<dbReference type="Gene3D" id="3.40.1350.10">
    <property type="match status" value="1"/>
</dbReference>
<evidence type="ECO:0000259" key="1">
    <source>
        <dbReference type="Pfam" id="PF04471"/>
    </source>
</evidence>
<organism evidence="2 3">
    <name type="scientific">Heyndrickxia acidicola</name>
    <dbReference type="NCBI Taxonomy" id="209389"/>
    <lineage>
        <taxon>Bacteria</taxon>
        <taxon>Bacillati</taxon>
        <taxon>Bacillota</taxon>
        <taxon>Bacilli</taxon>
        <taxon>Bacillales</taxon>
        <taxon>Bacillaceae</taxon>
        <taxon>Heyndrickxia</taxon>
    </lineage>
</organism>
<dbReference type="EMBL" id="JARMAB010000006">
    <property type="protein sequence ID" value="MED1202581.1"/>
    <property type="molecule type" value="Genomic_DNA"/>
</dbReference>
<keyword evidence="2" id="KW-0378">Hydrolase</keyword>
<dbReference type="InterPro" id="IPR011335">
    <property type="entry name" value="Restrct_endonuc-II-like"/>
</dbReference>
<keyword evidence="3" id="KW-1185">Reference proteome</keyword>
<sequence>MGYLTPNGIQFERYLLVLFKQLGYKVQTTPSTNDYGADLVLDGRDGRIVVQAKRYKNNVGIKAVQEIVSAKIYYSANRAWVVTNSHFIK</sequence>
<evidence type="ECO:0000313" key="2">
    <source>
        <dbReference type="EMBL" id="MED1202581.1"/>
    </source>
</evidence>
<feature type="domain" description="Restriction endonuclease type IV Mrr" evidence="1">
    <location>
        <begin position="8"/>
        <end position="87"/>
    </location>
</feature>